<dbReference type="Pfam" id="PF02653">
    <property type="entry name" value="BPD_transp_2"/>
    <property type="match status" value="1"/>
</dbReference>
<protein>
    <submittedName>
        <fullName evidence="7">Putative ABC transport system permease protein</fullName>
    </submittedName>
</protein>
<evidence type="ECO:0000256" key="5">
    <source>
        <dbReference type="ARBA" id="ARBA00023136"/>
    </source>
</evidence>
<feature type="transmembrane region" description="Helical" evidence="6">
    <location>
        <begin position="209"/>
        <end position="230"/>
    </location>
</feature>
<keyword evidence="8" id="KW-1185">Reference proteome</keyword>
<dbReference type="CDD" id="cd06574">
    <property type="entry name" value="TM_PBP1_branched-chain-AA_like"/>
    <property type="match status" value="1"/>
</dbReference>
<evidence type="ECO:0000256" key="6">
    <source>
        <dbReference type="SAM" id="Phobius"/>
    </source>
</evidence>
<keyword evidence="3 6" id="KW-0812">Transmembrane</keyword>
<name>A0A1G5N4E9_AFIMA</name>
<dbReference type="EMBL" id="FMVW01000002">
    <property type="protein sequence ID" value="SCZ31788.1"/>
    <property type="molecule type" value="Genomic_DNA"/>
</dbReference>
<dbReference type="GO" id="GO:0005886">
    <property type="term" value="C:plasma membrane"/>
    <property type="evidence" value="ECO:0007669"/>
    <property type="project" value="UniProtKB-SubCell"/>
</dbReference>
<dbReference type="InterPro" id="IPR001851">
    <property type="entry name" value="ABC_transp_permease"/>
</dbReference>
<feature type="transmembrane region" description="Helical" evidence="6">
    <location>
        <begin position="237"/>
        <end position="263"/>
    </location>
</feature>
<dbReference type="AlphaFoldDB" id="A0A1G5N4E9"/>
<feature type="transmembrane region" description="Helical" evidence="6">
    <location>
        <begin position="6"/>
        <end position="27"/>
    </location>
</feature>
<keyword evidence="2" id="KW-1003">Cell membrane</keyword>
<evidence type="ECO:0000313" key="7">
    <source>
        <dbReference type="EMBL" id="SCZ31788.1"/>
    </source>
</evidence>
<dbReference type="PANTHER" id="PTHR32196:SF69">
    <property type="entry name" value="BRANCHED-CHAIN AMINO ACID TRANSPORT SYSTEM, PERMEASE PROTEIN"/>
    <property type="match status" value="1"/>
</dbReference>
<dbReference type="OrthoDB" id="9778389at2"/>
<feature type="transmembrane region" description="Helical" evidence="6">
    <location>
        <begin position="182"/>
        <end position="203"/>
    </location>
</feature>
<sequence length="309" mass="31937">MSLFAFAGALESGLLFSLVALGVFLSFRVLDFPDLTVDGSFPLGAAVAAAALASGVDPFLATGLAIVAGWGAGLVTALLNVRFGIMNLLSGILTMVALFSINLRIMGGPNVPLYNVDTVFDVAQSWFNFGLWTNTVLIAIVAFAAKFLVDWFLKTELGLALRASGENPAMAEAQGIAVGRMALVGMAISNGLVALAGALFAQLQGVADVSMGIGTIVTGLAALIIGEAILGRRMVFVATLGCIVGALVYRLFIALSLSAGFIGIQPQDLNLVTAIVVAIAVVLSKGRAQRNRRRAGMTPRRAPAAKRAG</sequence>
<comment type="subcellular location">
    <subcellularLocation>
        <location evidence="1">Cell membrane</location>
        <topology evidence="1">Multi-pass membrane protein</topology>
    </subcellularLocation>
</comment>
<feature type="transmembrane region" description="Helical" evidence="6">
    <location>
        <begin position="126"/>
        <end position="149"/>
    </location>
</feature>
<dbReference type="PANTHER" id="PTHR32196">
    <property type="entry name" value="ABC TRANSPORTER PERMEASE PROTEIN YPHD-RELATED-RELATED"/>
    <property type="match status" value="1"/>
</dbReference>
<feature type="transmembrane region" description="Helical" evidence="6">
    <location>
        <begin position="88"/>
        <end position="106"/>
    </location>
</feature>
<proteinExistence type="predicted"/>
<feature type="transmembrane region" description="Helical" evidence="6">
    <location>
        <begin position="269"/>
        <end position="288"/>
    </location>
</feature>
<dbReference type="RefSeq" id="WP_092810966.1">
    <property type="nucleotide sequence ID" value="NZ_FMVW01000002.1"/>
</dbReference>
<reference evidence="7 8" key="1">
    <citation type="submission" date="2016-10" db="EMBL/GenBank/DDBJ databases">
        <authorList>
            <person name="de Groot N.N."/>
        </authorList>
    </citation>
    <scope>NUCLEOTIDE SEQUENCE [LARGE SCALE GENOMIC DNA]</scope>
    <source>
        <strain evidence="7 8">DSM 2698</strain>
    </source>
</reference>
<evidence type="ECO:0000256" key="4">
    <source>
        <dbReference type="ARBA" id="ARBA00022989"/>
    </source>
</evidence>
<dbReference type="Proteomes" id="UP000199347">
    <property type="component" value="Unassembled WGS sequence"/>
</dbReference>
<accession>A0A1G5N4E9</accession>
<organism evidence="7 8">
    <name type="scientific">Afifella marina DSM 2698</name>
    <dbReference type="NCBI Taxonomy" id="1120955"/>
    <lineage>
        <taxon>Bacteria</taxon>
        <taxon>Pseudomonadati</taxon>
        <taxon>Pseudomonadota</taxon>
        <taxon>Alphaproteobacteria</taxon>
        <taxon>Hyphomicrobiales</taxon>
        <taxon>Afifellaceae</taxon>
        <taxon>Afifella</taxon>
    </lineage>
</organism>
<gene>
    <name evidence="7" type="ORF">SAMN03080610_01417</name>
</gene>
<feature type="transmembrane region" description="Helical" evidence="6">
    <location>
        <begin position="62"/>
        <end position="81"/>
    </location>
</feature>
<keyword evidence="4 6" id="KW-1133">Transmembrane helix</keyword>
<evidence type="ECO:0000313" key="8">
    <source>
        <dbReference type="Proteomes" id="UP000199347"/>
    </source>
</evidence>
<evidence type="ECO:0000256" key="3">
    <source>
        <dbReference type="ARBA" id="ARBA00022692"/>
    </source>
</evidence>
<keyword evidence="5 6" id="KW-0472">Membrane</keyword>
<evidence type="ECO:0000256" key="1">
    <source>
        <dbReference type="ARBA" id="ARBA00004651"/>
    </source>
</evidence>
<dbReference type="GO" id="GO:0022857">
    <property type="term" value="F:transmembrane transporter activity"/>
    <property type="evidence" value="ECO:0007669"/>
    <property type="project" value="InterPro"/>
</dbReference>
<evidence type="ECO:0000256" key="2">
    <source>
        <dbReference type="ARBA" id="ARBA00022475"/>
    </source>
</evidence>
<dbReference type="STRING" id="1120955.SAMN03080610_01417"/>